<dbReference type="SUPFAM" id="SSF50331">
    <property type="entry name" value="MOP-like"/>
    <property type="match status" value="1"/>
</dbReference>
<dbReference type="InterPro" id="IPR003439">
    <property type="entry name" value="ABC_transporter-like_ATP-bd"/>
</dbReference>
<comment type="catalytic activity">
    <reaction evidence="7">
        <text>ATP + H2O + polyamine-[polyamine-binding protein]Side 1 = ADP + phosphate + polyamineSide 2 + [polyamine-binding protein]Side 1.</text>
        <dbReference type="EC" id="7.6.2.11"/>
    </reaction>
</comment>
<dbReference type="SMART" id="SM00382">
    <property type="entry name" value="AAA"/>
    <property type="match status" value="1"/>
</dbReference>
<evidence type="ECO:0000256" key="2">
    <source>
        <dbReference type="ARBA" id="ARBA00022475"/>
    </source>
</evidence>
<evidence type="ECO:0000259" key="8">
    <source>
        <dbReference type="PROSITE" id="PS50893"/>
    </source>
</evidence>
<dbReference type="PROSITE" id="PS00211">
    <property type="entry name" value="ABC_TRANSPORTER_1"/>
    <property type="match status" value="1"/>
</dbReference>
<keyword evidence="1 7" id="KW-0813">Transport</keyword>
<comment type="similarity">
    <text evidence="7">Belongs to the ABC transporter superfamily. Spermidine/putrescine importer (TC 3.A.1.11.1) family.</text>
</comment>
<dbReference type="Pfam" id="PF00005">
    <property type="entry name" value="ABC_tran"/>
    <property type="match status" value="1"/>
</dbReference>
<keyword evidence="3 7" id="KW-0547">Nucleotide-binding</keyword>
<dbReference type="Gene3D" id="3.40.50.300">
    <property type="entry name" value="P-loop containing nucleotide triphosphate hydrolases"/>
    <property type="match status" value="1"/>
</dbReference>
<name>A0ABV8UHC3_9PROT</name>
<dbReference type="InterPro" id="IPR008995">
    <property type="entry name" value="Mo/tungstate-bd_C_term_dom"/>
</dbReference>
<dbReference type="Gene3D" id="2.40.50.100">
    <property type="match status" value="1"/>
</dbReference>
<gene>
    <name evidence="7" type="primary">potA</name>
    <name evidence="9" type="ORF">ACFOW6_01690</name>
</gene>
<organism evidence="9 10">
    <name type="scientific">Fodinicurvata halophila</name>
    <dbReference type="NCBI Taxonomy" id="1419723"/>
    <lineage>
        <taxon>Bacteria</taxon>
        <taxon>Pseudomonadati</taxon>
        <taxon>Pseudomonadota</taxon>
        <taxon>Alphaproteobacteria</taxon>
        <taxon>Rhodospirillales</taxon>
        <taxon>Rhodovibrionaceae</taxon>
        <taxon>Fodinicurvata</taxon>
    </lineage>
</organism>
<comment type="subunit">
    <text evidence="7">The complex is composed of two ATP-binding proteins (PotA), two transmembrane proteins (PotB and PotC) and a solute-binding protein (PotD).</text>
</comment>
<keyword evidence="5 7" id="KW-1278">Translocase</keyword>
<evidence type="ECO:0000256" key="1">
    <source>
        <dbReference type="ARBA" id="ARBA00022448"/>
    </source>
</evidence>
<evidence type="ECO:0000256" key="5">
    <source>
        <dbReference type="ARBA" id="ARBA00022967"/>
    </source>
</evidence>
<evidence type="ECO:0000256" key="7">
    <source>
        <dbReference type="RuleBase" id="RU364083"/>
    </source>
</evidence>
<dbReference type="InterPro" id="IPR005893">
    <property type="entry name" value="PotA-like"/>
</dbReference>
<evidence type="ECO:0000256" key="3">
    <source>
        <dbReference type="ARBA" id="ARBA00022741"/>
    </source>
</evidence>
<evidence type="ECO:0000256" key="6">
    <source>
        <dbReference type="ARBA" id="ARBA00023136"/>
    </source>
</evidence>
<keyword evidence="10" id="KW-1185">Reference proteome</keyword>
<dbReference type="NCBIfam" id="TIGR01187">
    <property type="entry name" value="potA"/>
    <property type="match status" value="1"/>
</dbReference>
<dbReference type="SUPFAM" id="SSF52540">
    <property type="entry name" value="P-loop containing nucleoside triphosphate hydrolases"/>
    <property type="match status" value="1"/>
</dbReference>
<comment type="function">
    <text evidence="7">Part of the ABC transporter complex PotABCD involved in spermidine/putrescine import. Responsible for energy coupling to the transport system.</text>
</comment>
<dbReference type="EC" id="7.6.2.11" evidence="7"/>
<dbReference type="PROSITE" id="PS50893">
    <property type="entry name" value="ABC_TRANSPORTER_2"/>
    <property type="match status" value="1"/>
</dbReference>
<dbReference type="InterPro" id="IPR017871">
    <property type="entry name" value="ABC_transporter-like_CS"/>
</dbReference>
<evidence type="ECO:0000313" key="10">
    <source>
        <dbReference type="Proteomes" id="UP001595799"/>
    </source>
</evidence>
<keyword evidence="2 7" id="KW-1003">Cell membrane</keyword>
<accession>A0ABV8UHC3</accession>
<sequence length="384" mass="42194">MSRPPQPADIRKEEAVDMGETALGIANLRKVFGDHVAVKGFSLDVEQGEFLSLLGPSGCGKSTILRMVAGLIEPSDGRILIRGTDVTWKPPSRRNIGLVFQSYALFPHMSVFENVAFGLRRKKVFQKDISPRVEEALALVRLTGLEHRLPQELSGGQQQRVALARAVAPRPALLLLDEPLSNLDAKLRDAMRLELRRLQRELSVTTVFVTHDQEEALTMSDRICVLSDGEHQQTGTPREVYSQPSTKFVAEFFGRSNAFTGSLIENGEHPRVSLEGGLTLSVAHVPEGVNTGDQVRVIIRQENVDLCHAEEGSSDANGRVNCFPATMVVSSFAGRDQQYLVRIADTIELAAELRIAQGRLPSEESGKLEARIAPDDVIVMAEDK</sequence>
<dbReference type="Proteomes" id="UP001595799">
    <property type="component" value="Unassembled WGS sequence"/>
</dbReference>
<dbReference type="InterPro" id="IPR003593">
    <property type="entry name" value="AAA+_ATPase"/>
</dbReference>
<dbReference type="EMBL" id="JBHSCW010000001">
    <property type="protein sequence ID" value="MFC4350246.1"/>
    <property type="molecule type" value="Genomic_DNA"/>
</dbReference>
<dbReference type="InterPro" id="IPR050093">
    <property type="entry name" value="ABC_SmlMolc_Importer"/>
</dbReference>
<dbReference type="PANTHER" id="PTHR42781">
    <property type="entry name" value="SPERMIDINE/PUTRESCINE IMPORT ATP-BINDING PROTEIN POTA"/>
    <property type="match status" value="1"/>
</dbReference>
<proteinExistence type="inferred from homology"/>
<keyword evidence="4 7" id="KW-0067">ATP-binding</keyword>
<keyword evidence="6 7" id="KW-0472">Membrane</keyword>
<comment type="caution">
    <text evidence="9">The sequence shown here is derived from an EMBL/GenBank/DDBJ whole genome shotgun (WGS) entry which is preliminary data.</text>
</comment>
<dbReference type="GO" id="GO:0005524">
    <property type="term" value="F:ATP binding"/>
    <property type="evidence" value="ECO:0007669"/>
    <property type="project" value="UniProtKB-KW"/>
</dbReference>
<dbReference type="PANTHER" id="PTHR42781:SF4">
    <property type="entry name" value="SPERMIDINE_PUTRESCINE IMPORT ATP-BINDING PROTEIN POTA"/>
    <property type="match status" value="1"/>
</dbReference>
<dbReference type="RefSeq" id="WP_382421002.1">
    <property type="nucleotide sequence ID" value="NZ_JBHSCW010000001.1"/>
</dbReference>
<evidence type="ECO:0000313" key="9">
    <source>
        <dbReference type="EMBL" id="MFC4350246.1"/>
    </source>
</evidence>
<evidence type="ECO:0000256" key="4">
    <source>
        <dbReference type="ARBA" id="ARBA00022840"/>
    </source>
</evidence>
<dbReference type="InterPro" id="IPR027417">
    <property type="entry name" value="P-loop_NTPase"/>
</dbReference>
<feature type="domain" description="ABC transporter" evidence="8">
    <location>
        <begin position="23"/>
        <end position="253"/>
    </location>
</feature>
<reference evidence="10" key="1">
    <citation type="journal article" date="2019" name="Int. J. Syst. Evol. Microbiol.">
        <title>The Global Catalogue of Microorganisms (GCM) 10K type strain sequencing project: providing services to taxonomists for standard genome sequencing and annotation.</title>
        <authorList>
            <consortium name="The Broad Institute Genomics Platform"/>
            <consortium name="The Broad Institute Genome Sequencing Center for Infectious Disease"/>
            <person name="Wu L."/>
            <person name="Ma J."/>
        </authorList>
    </citation>
    <scope>NUCLEOTIDE SEQUENCE [LARGE SCALE GENOMIC DNA]</scope>
    <source>
        <strain evidence="10">CECT 8472</strain>
    </source>
</reference>
<protein>
    <recommendedName>
        <fullName evidence="7">Spermidine/putrescine import ATP-binding protein PotA</fullName>
        <ecNumber evidence="7">7.6.2.11</ecNumber>
    </recommendedName>
</protein>